<dbReference type="GO" id="GO:0006307">
    <property type="term" value="P:DNA alkylation repair"/>
    <property type="evidence" value="ECO:0007669"/>
    <property type="project" value="InterPro"/>
</dbReference>
<feature type="domain" description="Alpha-ketoglutarate-dependent dioxygenase AlkB-like" evidence="3">
    <location>
        <begin position="368"/>
        <end position="504"/>
    </location>
</feature>
<reference evidence="5" key="1">
    <citation type="journal article" date="2013" name="Science">
        <title>Comparative analysis of bat genomes provides insight into the evolution of flight and immunity.</title>
        <authorList>
            <person name="Zhang G."/>
            <person name="Cowled C."/>
            <person name="Shi Z."/>
            <person name="Huang Z."/>
            <person name="Bishop-Lilly K.A."/>
            <person name="Fang X."/>
            <person name="Wynne J.W."/>
            <person name="Xiong Z."/>
            <person name="Baker M.L."/>
            <person name="Zhao W."/>
            <person name="Tachedjian M."/>
            <person name="Zhu Y."/>
            <person name="Zhou P."/>
            <person name="Jiang X."/>
            <person name="Ng J."/>
            <person name="Yang L."/>
            <person name="Wu L."/>
            <person name="Xiao J."/>
            <person name="Feng Y."/>
            <person name="Chen Y."/>
            <person name="Sun X."/>
            <person name="Zhang Y."/>
            <person name="Marsh G.A."/>
            <person name="Crameri G."/>
            <person name="Broder C.C."/>
            <person name="Frey K.G."/>
            <person name="Wang L.F."/>
            <person name="Wang J."/>
        </authorList>
    </citation>
    <scope>NUCLEOTIDE SEQUENCE [LARGE SCALE GENOMIC DNA]</scope>
</reference>
<dbReference type="InParanoid" id="L5KX63"/>
<dbReference type="PANTHER" id="PTHR31212">
    <property type="entry name" value="ALPHA-KETOGLUTARATE-DEPENDENT DIOXYGENASE ALKB HOMOLOG 3"/>
    <property type="match status" value="1"/>
</dbReference>
<evidence type="ECO:0000313" key="4">
    <source>
        <dbReference type="EMBL" id="ELK16054.1"/>
    </source>
</evidence>
<dbReference type="Gene3D" id="2.60.120.590">
    <property type="entry name" value="Alpha-ketoglutarate-dependent dioxygenase AlkB-like"/>
    <property type="match status" value="1"/>
</dbReference>
<dbReference type="FunCoup" id="L5KX63">
    <property type="interactions" value="1796"/>
</dbReference>
<dbReference type="Pfam" id="PF13532">
    <property type="entry name" value="2OG-FeII_Oxy_2"/>
    <property type="match status" value="1"/>
</dbReference>
<dbReference type="InterPro" id="IPR002347">
    <property type="entry name" value="SDR_fam"/>
</dbReference>
<dbReference type="EMBL" id="KB030484">
    <property type="protein sequence ID" value="ELK16054.1"/>
    <property type="molecule type" value="Genomic_DNA"/>
</dbReference>
<dbReference type="AlphaFoldDB" id="L5KX63"/>
<dbReference type="InterPro" id="IPR032854">
    <property type="entry name" value="ALKBH3"/>
</dbReference>
<gene>
    <name evidence="4" type="ORF">PAL_GLEAN10018076</name>
</gene>
<name>L5KX63_PTEAL</name>
<protein>
    <submittedName>
        <fullName evidence="4">Alpha-ketoglutarate-dependent dioxygenase alkB like protein 3</fullName>
    </submittedName>
</protein>
<keyword evidence="5" id="KW-1185">Reference proteome</keyword>
<comment type="cofactor">
    <cofactor evidence="1">
        <name>Fe(2+)</name>
        <dbReference type="ChEBI" id="CHEBI:29033"/>
    </cofactor>
</comment>
<dbReference type="PROSITE" id="PS00061">
    <property type="entry name" value="ADH_SHORT"/>
    <property type="match status" value="1"/>
</dbReference>
<dbReference type="InterPro" id="IPR037151">
    <property type="entry name" value="AlkB-like_sf"/>
</dbReference>
<sequence>MESALPAAGFLYWVGAGTVAYLTLRISYSLFMAFRVWGLGHEAGVGPELGEWAGELDPAPPAPSLLQRVARLRRGLACTDQFRIQRMAFLSPSPFSFLCLLRPMYLPGPAAISVVTGSTDGIGKSYAKEFVSSQSEAKGVRTAREKFKVETRTIAVDFASEDIYDKIKASLAGLQIGVLGMTKKLHMTQLVLPGMVERSKGVILNMSSASGMAPVPLLTIYSATKAFVDFFSQCLHEEYRSKGIFVQDYIATYPSLLESLKETSYEVPGDGSMYHFRKSSTSAKSLLHQRPGHSWTNKEHHLSDKQFVFKEPQQASIPNAINDVPPPCPLVVEGDGAMLPPQCALIVKWLCKEGVYEISLSPTGISRVCLYPGFVDLKEADRVLEQLFRDIPWKQRTGIRGDVTYQQPRLTAWYGELPYTYSRITMEPNPHWHPVLRTLKNQIEQNTGHTFNSLLCNLYRNEKDSVDWHSDDEPSLGRHPIIASLSFGATRTFEMRKKPPPMRSHRSHKEQEQVHWPFLSCRSRLPCNGGQQHPSLSDGNPAIY</sequence>
<dbReference type="GO" id="GO:0005654">
    <property type="term" value="C:nucleoplasm"/>
    <property type="evidence" value="ECO:0007669"/>
    <property type="project" value="TreeGrafter"/>
</dbReference>
<dbReference type="PRINTS" id="PR00081">
    <property type="entry name" value="GDHRDH"/>
</dbReference>
<keyword evidence="4" id="KW-0223">Dioxygenase</keyword>
<dbReference type="InterPro" id="IPR036291">
    <property type="entry name" value="NAD(P)-bd_dom_sf"/>
</dbReference>
<evidence type="ECO:0000256" key="1">
    <source>
        <dbReference type="ARBA" id="ARBA00001954"/>
    </source>
</evidence>
<proteinExistence type="predicted"/>
<dbReference type="InterPro" id="IPR020904">
    <property type="entry name" value="Sc_DH/Rdtase_CS"/>
</dbReference>
<dbReference type="Gene3D" id="3.40.50.720">
    <property type="entry name" value="NAD(P)-binding Rossmann-like Domain"/>
    <property type="match status" value="1"/>
</dbReference>
<evidence type="ECO:0000256" key="2">
    <source>
        <dbReference type="ARBA" id="ARBA00023002"/>
    </source>
</evidence>
<dbReference type="Proteomes" id="UP000010552">
    <property type="component" value="Unassembled WGS sequence"/>
</dbReference>
<evidence type="ECO:0000259" key="3">
    <source>
        <dbReference type="Pfam" id="PF13532"/>
    </source>
</evidence>
<dbReference type="Pfam" id="PF00106">
    <property type="entry name" value="adh_short"/>
    <property type="match status" value="1"/>
</dbReference>
<dbReference type="InterPro" id="IPR027450">
    <property type="entry name" value="AlkB-like"/>
</dbReference>
<keyword evidence="2" id="KW-0560">Oxidoreductase</keyword>
<dbReference type="STRING" id="9402.L5KX63"/>
<dbReference type="PANTHER" id="PTHR31212:SF4">
    <property type="entry name" value="ALPHA-KETOGLUTARATE-DEPENDENT DIOXYGENASE ALKB HOMOLOG 3"/>
    <property type="match status" value="1"/>
</dbReference>
<dbReference type="SUPFAM" id="SSF51197">
    <property type="entry name" value="Clavaminate synthase-like"/>
    <property type="match status" value="1"/>
</dbReference>
<dbReference type="GO" id="GO:0051213">
    <property type="term" value="F:dioxygenase activity"/>
    <property type="evidence" value="ECO:0007669"/>
    <property type="project" value="UniProtKB-KW"/>
</dbReference>
<organism evidence="4 5">
    <name type="scientific">Pteropus alecto</name>
    <name type="common">Black flying fox</name>
    <dbReference type="NCBI Taxonomy" id="9402"/>
    <lineage>
        <taxon>Eukaryota</taxon>
        <taxon>Metazoa</taxon>
        <taxon>Chordata</taxon>
        <taxon>Craniata</taxon>
        <taxon>Vertebrata</taxon>
        <taxon>Euteleostomi</taxon>
        <taxon>Mammalia</taxon>
        <taxon>Eutheria</taxon>
        <taxon>Laurasiatheria</taxon>
        <taxon>Chiroptera</taxon>
        <taxon>Yinpterochiroptera</taxon>
        <taxon>Pteropodoidea</taxon>
        <taxon>Pteropodidae</taxon>
        <taxon>Pteropodinae</taxon>
        <taxon>Pteropus</taxon>
    </lineage>
</organism>
<dbReference type="GO" id="GO:0005739">
    <property type="term" value="C:mitochondrion"/>
    <property type="evidence" value="ECO:0007669"/>
    <property type="project" value="TreeGrafter"/>
</dbReference>
<accession>L5KX63</accession>
<dbReference type="SUPFAM" id="SSF51735">
    <property type="entry name" value="NAD(P)-binding Rossmann-fold domains"/>
    <property type="match status" value="1"/>
</dbReference>
<evidence type="ECO:0000313" key="5">
    <source>
        <dbReference type="Proteomes" id="UP000010552"/>
    </source>
</evidence>